<dbReference type="Proteomes" id="UP000250796">
    <property type="component" value="Chromosome MESINF"/>
</dbReference>
<reference evidence="1 2" key="1">
    <citation type="submission" date="2017-01" db="EMBL/GenBank/DDBJ databases">
        <authorList>
            <person name="Erauso G."/>
        </authorList>
    </citation>
    <scope>NUCLEOTIDE SEQUENCE [LARGE SCALE GENOMIC DNA]</scope>
    <source>
        <strain evidence="1">MESINF1</strain>
    </source>
</reference>
<accession>A0A7Z7PML6</accession>
<dbReference type="Gene3D" id="3.40.190.10">
    <property type="entry name" value="Periplasmic binding protein-like II"/>
    <property type="match status" value="2"/>
</dbReference>
<dbReference type="CDD" id="cd14748">
    <property type="entry name" value="PBP2_UgpB"/>
    <property type="match status" value="1"/>
</dbReference>
<dbReference type="InterPro" id="IPR050490">
    <property type="entry name" value="Bact_solute-bd_prot1"/>
</dbReference>
<dbReference type="InterPro" id="IPR006059">
    <property type="entry name" value="SBP"/>
</dbReference>
<dbReference type="PANTHER" id="PTHR43649:SF30">
    <property type="entry name" value="ABC TRANSPORTER SUBSTRATE-BINDING PROTEIN"/>
    <property type="match status" value="1"/>
</dbReference>
<proteinExistence type="predicted"/>
<dbReference type="SUPFAM" id="SSF53850">
    <property type="entry name" value="Periplasmic binding protein-like II"/>
    <property type="match status" value="1"/>
</dbReference>
<protein>
    <submittedName>
        <fullName evidence="1">Putative Extracellular solute-binding protein</fullName>
    </submittedName>
</protein>
<dbReference type="PANTHER" id="PTHR43649">
    <property type="entry name" value="ARABINOSE-BINDING PROTEIN-RELATED"/>
    <property type="match status" value="1"/>
</dbReference>
<dbReference type="EMBL" id="LS974202">
    <property type="protein sequence ID" value="SSC11984.1"/>
    <property type="molecule type" value="Genomic_DNA"/>
</dbReference>
<gene>
    <name evidence="1" type="ORF">MESINF_0535</name>
</gene>
<sequence>MRKYFVIALFVLAVFATSLIAADPIILRFYFPVGVAGPLARYMGELADKFNSTHPDIIVEPIYSGGYPETLQRALTASKAGNPPDVALLTAADIWTAADEKIIISLESFVESEGGEAFLEPYFQAFLEDCDVAGELYAIPFQKSTPIFYYNKDMFREAGLDPDRPPSTWTELKEYATKLVKKEGGNTVRWGVEIPIDQWLLSAFIMQNGGLVNNQAGTETYLNSPEAIGALEFMRSLVAEGLMPARRLFGDSSADFVAGTTAMMYNSTGSLTFVRDSATFDWGVAYLPENVRRAVPTGGGQLVIMAGIPVERQKAAWEFIKWMTLPEQAATWSMKTGYVAVRKDAFDVPEMKAYVEGFPFAIVAREQLQFVLVGEPPATHAARQIARFMTDALEGAIAGMISAKDALNMAQAEAERVLRPYK</sequence>
<dbReference type="KEGG" id="minf:MESINF_0535"/>
<dbReference type="RefSeq" id="WP_169698400.1">
    <property type="nucleotide sequence ID" value="NZ_LS974202.1"/>
</dbReference>
<evidence type="ECO:0000313" key="1">
    <source>
        <dbReference type="EMBL" id="SSC11984.1"/>
    </source>
</evidence>
<evidence type="ECO:0000313" key="2">
    <source>
        <dbReference type="Proteomes" id="UP000250796"/>
    </source>
</evidence>
<keyword evidence="2" id="KW-1185">Reference proteome</keyword>
<organism evidence="1 2">
    <name type="scientific">Mesotoga infera</name>
    <dbReference type="NCBI Taxonomy" id="1236046"/>
    <lineage>
        <taxon>Bacteria</taxon>
        <taxon>Thermotogati</taxon>
        <taxon>Thermotogota</taxon>
        <taxon>Thermotogae</taxon>
        <taxon>Kosmotogales</taxon>
        <taxon>Kosmotogaceae</taxon>
        <taxon>Mesotoga</taxon>
    </lineage>
</organism>
<dbReference type="AlphaFoldDB" id="A0A7Z7PML6"/>
<name>A0A7Z7PML6_9BACT</name>
<dbReference type="Pfam" id="PF13416">
    <property type="entry name" value="SBP_bac_8"/>
    <property type="match status" value="1"/>
</dbReference>